<reference evidence="6" key="1">
    <citation type="submission" date="2024-01" db="EMBL/GenBank/DDBJ databases">
        <title>Sequencing the genomes of a sandfly, Sergentomyia squamirostris, and its two endosymbionts.</title>
        <authorList>
            <person name="Itokawa K."/>
            <person name="Sanjoba C."/>
        </authorList>
    </citation>
    <scope>NUCLEOTIDE SEQUENCE</scope>
    <source>
        <strain evidence="6">RiSSQ</strain>
    </source>
</reference>
<dbReference type="PANTHER" id="PTHR33867:SF1">
    <property type="entry name" value="RIBOSOME MATURATION FACTOR RIMP"/>
    <property type="match status" value="1"/>
</dbReference>
<dbReference type="Gene3D" id="2.30.30.180">
    <property type="entry name" value="Ribosome maturation factor RimP, C-terminal domain"/>
    <property type="match status" value="1"/>
</dbReference>
<dbReference type="PANTHER" id="PTHR33867">
    <property type="entry name" value="RIBOSOME MATURATION FACTOR RIMP"/>
    <property type="match status" value="1"/>
</dbReference>
<evidence type="ECO:0000256" key="1">
    <source>
        <dbReference type="ARBA" id="ARBA00022490"/>
    </source>
</evidence>
<organism evidence="6">
    <name type="scientific">Candidatus Tisiphia endosymbiont of Sergentomyia squamirostris</name>
    <dbReference type="NCBI Taxonomy" id="3113639"/>
    <lineage>
        <taxon>Bacteria</taxon>
        <taxon>Pseudomonadati</taxon>
        <taxon>Pseudomonadota</taxon>
        <taxon>Alphaproteobacteria</taxon>
        <taxon>Rickettsiales</taxon>
        <taxon>Rickettsiaceae</taxon>
        <taxon>Rickettsieae</taxon>
        <taxon>Candidatus Tisiphia</taxon>
    </lineage>
</organism>
<feature type="domain" description="Ribosome maturation factor RimP C-terminal" evidence="5">
    <location>
        <begin position="120"/>
        <end position="182"/>
    </location>
</feature>
<evidence type="ECO:0000256" key="2">
    <source>
        <dbReference type="ARBA" id="ARBA00022517"/>
    </source>
</evidence>
<dbReference type="SUPFAM" id="SSF75420">
    <property type="entry name" value="YhbC-like, N-terminal domain"/>
    <property type="match status" value="1"/>
</dbReference>
<accession>A0AAT9G819</accession>
<dbReference type="CDD" id="cd01734">
    <property type="entry name" value="YlxS_C"/>
    <property type="match status" value="1"/>
</dbReference>
<comment type="function">
    <text evidence="3">Required for maturation of 30S ribosomal subunits.</text>
</comment>
<dbReference type="SUPFAM" id="SSF74942">
    <property type="entry name" value="YhbC-like, C-terminal domain"/>
    <property type="match status" value="1"/>
</dbReference>
<protein>
    <recommendedName>
        <fullName evidence="3">Ribosome maturation factor RimP</fullName>
    </recommendedName>
</protein>
<dbReference type="AlphaFoldDB" id="A0AAT9G819"/>
<evidence type="ECO:0000259" key="5">
    <source>
        <dbReference type="Pfam" id="PF17384"/>
    </source>
</evidence>
<evidence type="ECO:0000313" key="6">
    <source>
        <dbReference type="EMBL" id="BFD45967.1"/>
    </source>
</evidence>
<gene>
    <name evidence="3 6" type="primary">rimP</name>
    <name evidence="6" type="ORF">DMENIID0002_06130</name>
</gene>
<evidence type="ECO:0000256" key="3">
    <source>
        <dbReference type="HAMAP-Rule" id="MF_01077"/>
    </source>
</evidence>
<dbReference type="InterPro" id="IPR028998">
    <property type="entry name" value="RimP_C"/>
</dbReference>
<proteinExistence type="inferred from homology"/>
<keyword evidence="1 3" id="KW-0963">Cytoplasm</keyword>
<dbReference type="GO" id="GO:0005829">
    <property type="term" value="C:cytosol"/>
    <property type="evidence" value="ECO:0007669"/>
    <property type="project" value="TreeGrafter"/>
</dbReference>
<sequence>MRVEIFVNKVEKTKVGLTPPFLLKSLNIYVVMQTIEQQIIDAVQDNLKDIGFDLVKVTLKGSTHKVLEILIDRLDGKKVTIIDCRNSSRIISALLDVEDIISDKYFLEVSSAGIERPLIKFEDYTRFLGREASIKLKELLNGQTRYQGKIVKAEDNKIHLNNHGEDIVFSFDMIKKASLVLTDEMFRNLMNKK</sequence>
<comment type="similarity">
    <text evidence="3">Belongs to the RimP family.</text>
</comment>
<dbReference type="Pfam" id="PF17384">
    <property type="entry name" value="DUF150_C"/>
    <property type="match status" value="1"/>
</dbReference>
<dbReference type="InterPro" id="IPR003728">
    <property type="entry name" value="Ribosome_maturation_RimP"/>
</dbReference>
<keyword evidence="2 3" id="KW-0690">Ribosome biogenesis</keyword>
<dbReference type="InterPro" id="IPR036847">
    <property type="entry name" value="RimP_C_sf"/>
</dbReference>
<dbReference type="GO" id="GO:0006412">
    <property type="term" value="P:translation"/>
    <property type="evidence" value="ECO:0007669"/>
    <property type="project" value="TreeGrafter"/>
</dbReference>
<dbReference type="InterPro" id="IPR035956">
    <property type="entry name" value="RimP_N_sf"/>
</dbReference>
<dbReference type="EMBL" id="AP029170">
    <property type="protein sequence ID" value="BFD45967.1"/>
    <property type="molecule type" value="Genomic_DNA"/>
</dbReference>
<evidence type="ECO:0000259" key="4">
    <source>
        <dbReference type="Pfam" id="PF02576"/>
    </source>
</evidence>
<dbReference type="InterPro" id="IPR028989">
    <property type="entry name" value="RimP_N"/>
</dbReference>
<dbReference type="HAMAP" id="MF_01077">
    <property type="entry name" value="RimP"/>
    <property type="match status" value="1"/>
</dbReference>
<feature type="domain" description="Ribosome maturation factor RimP N-terminal" evidence="4">
    <location>
        <begin position="44"/>
        <end position="115"/>
    </location>
</feature>
<dbReference type="Pfam" id="PF02576">
    <property type="entry name" value="RimP_N"/>
    <property type="match status" value="1"/>
</dbReference>
<dbReference type="Gene3D" id="3.30.300.70">
    <property type="entry name" value="RimP-like superfamily, N-terminal"/>
    <property type="match status" value="1"/>
</dbReference>
<dbReference type="GO" id="GO:0000028">
    <property type="term" value="P:ribosomal small subunit assembly"/>
    <property type="evidence" value="ECO:0007669"/>
    <property type="project" value="TreeGrafter"/>
</dbReference>
<comment type="subcellular location">
    <subcellularLocation>
        <location evidence="3">Cytoplasm</location>
    </subcellularLocation>
</comment>
<name>A0AAT9G819_9RICK</name>